<accession>A0A0D3ICK7</accession>
<dbReference type="Proteomes" id="UP000013827">
    <property type="component" value="Unassembled WGS sequence"/>
</dbReference>
<sequence>MPARRPVLKVVARRTSDSCPFLNEELAFELCPGEVVWLRGASGAGKSYTSLHLAGLAKLPGAEIHMEWDPSVAAAQRIGFLFQKGVLIDSLSLAANLALAAEAAALPADSDAIAAALEAVGLSPSADGSKMPGELSGGMLRRAALAQILAQRKCADPTGQRATVTDFETERPLRGVGGGLSTLRRLRLRRVVILDEPFVGLDPPVAGEITALLKRVAAEHGITLPLRLLSQCDMPLFTDAADGDAARQDADLSGLRFAVRASRRFADYFFISAPLIAMAFAATGAALSMLLADMLQRVRIIATFLTRYLAGNPALPLILQLVDGVVKQNEAAAKRKLYALAIGAASRGLGSLRRARSVFTIELGPLLTALLLAGRIGGSYAGEAGDVAMMASTSQVDLLKALAAPLLSLLGTAVALLMGAVVGGGGGFDMISPDEYWREMRPLLLERPEGQHLLKFAPLVNVYRSLGFMLCTMGISQLCSRSRRRLQPRHVPLVITSAVVLSCLAILFLDWGFSQLFAGGDGRLGDGAEGGAEEEYDEFADEL</sequence>
<dbReference type="PANTHER" id="PTHR43514:SF4">
    <property type="entry name" value="ABC TRANSPORTER I FAMILY MEMBER 10"/>
    <property type="match status" value="1"/>
</dbReference>
<dbReference type="Gene3D" id="3.40.50.300">
    <property type="entry name" value="P-loop containing nucleotide triphosphate hydrolases"/>
    <property type="match status" value="1"/>
</dbReference>
<keyword evidence="1" id="KW-1133">Transmembrane helix</keyword>
<feature type="transmembrane region" description="Helical" evidence="1">
    <location>
        <begin position="491"/>
        <end position="509"/>
    </location>
</feature>
<dbReference type="PROSITE" id="PS00211">
    <property type="entry name" value="ABC_TRANSPORTER_1"/>
    <property type="match status" value="1"/>
</dbReference>
<dbReference type="HOGENOM" id="CLU_537979_0_0_1"/>
<evidence type="ECO:0000313" key="3">
    <source>
        <dbReference type="EnsemblProtists" id="EOD08992"/>
    </source>
</evidence>
<name>A0A0D3ICK7_EMIH1</name>
<keyword evidence="4" id="KW-1185">Reference proteome</keyword>
<feature type="domain" description="ABC transporter" evidence="2">
    <location>
        <begin position="8"/>
        <end position="239"/>
    </location>
</feature>
<dbReference type="PANTHER" id="PTHR43514">
    <property type="entry name" value="ABC TRANSPORTER I FAMILY MEMBER 10"/>
    <property type="match status" value="1"/>
</dbReference>
<dbReference type="PROSITE" id="PS50893">
    <property type="entry name" value="ABC_TRANSPORTER_2"/>
    <property type="match status" value="1"/>
</dbReference>
<dbReference type="eggNOG" id="KOG0055">
    <property type="taxonomic scope" value="Eukaryota"/>
</dbReference>
<dbReference type="GO" id="GO:0005524">
    <property type="term" value="F:ATP binding"/>
    <property type="evidence" value="ECO:0007669"/>
    <property type="project" value="InterPro"/>
</dbReference>
<dbReference type="GeneID" id="17255120"/>
<feature type="transmembrane region" description="Helical" evidence="1">
    <location>
        <begin position="268"/>
        <end position="292"/>
    </location>
</feature>
<feature type="transmembrane region" description="Helical" evidence="1">
    <location>
        <begin position="398"/>
        <end position="422"/>
    </location>
</feature>
<keyword evidence="1" id="KW-0812">Transmembrane</keyword>
<proteinExistence type="predicted"/>
<dbReference type="InterPro" id="IPR003439">
    <property type="entry name" value="ABC_transporter-like_ATP-bd"/>
</dbReference>
<dbReference type="RefSeq" id="XP_005761421.1">
    <property type="nucleotide sequence ID" value="XM_005761364.1"/>
</dbReference>
<dbReference type="AlphaFoldDB" id="A0A0D3ICK7"/>
<dbReference type="InterPro" id="IPR017871">
    <property type="entry name" value="ABC_transporter-like_CS"/>
</dbReference>
<dbReference type="STRING" id="2903.R1BHZ9"/>
<dbReference type="GO" id="GO:0016887">
    <property type="term" value="F:ATP hydrolysis activity"/>
    <property type="evidence" value="ECO:0007669"/>
    <property type="project" value="InterPro"/>
</dbReference>
<dbReference type="SUPFAM" id="SSF52540">
    <property type="entry name" value="P-loop containing nucleoside triphosphate hydrolases"/>
    <property type="match status" value="1"/>
</dbReference>
<dbReference type="InterPro" id="IPR050334">
    <property type="entry name" value="Molybdenum_import_ModC"/>
</dbReference>
<dbReference type="InterPro" id="IPR027417">
    <property type="entry name" value="P-loop_NTPase"/>
</dbReference>
<evidence type="ECO:0000259" key="2">
    <source>
        <dbReference type="PROSITE" id="PS50893"/>
    </source>
</evidence>
<dbReference type="EnsemblProtists" id="EOD08992">
    <property type="protein sequence ID" value="EOD08992"/>
    <property type="gene ID" value="EMIHUDRAFT_216795"/>
</dbReference>
<evidence type="ECO:0000313" key="4">
    <source>
        <dbReference type="Proteomes" id="UP000013827"/>
    </source>
</evidence>
<dbReference type="PaxDb" id="2903-EOD08992"/>
<dbReference type="KEGG" id="ehx:EMIHUDRAFT_216795"/>
<evidence type="ECO:0000256" key="1">
    <source>
        <dbReference type="SAM" id="Phobius"/>
    </source>
</evidence>
<reference evidence="3" key="2">
    <citation type="submission" date="2024-10" db="UniProtKB">
        <authorList>
            <consortium name="EnsemblProtists"/>
        </authorList>
    </citation>
    <scope>IDENTIFICATION</scope>
</reference>
<dbReference type="Pfam" id="PF00005">
    <property type="entry name" value="ABC_tran"/>
    <property type="match status" value="1"/>
</dbReference>
<protein>
    <recommendedName>
        <fullName evidence="2">ABC transporter domain-containing protein</fullName>
    </recommendedName>
</protein>
<keyword evidence="1" id="KW-0472">Membrane</keyword>
<reference evidence="4" key="1">
    <citation type="journal article" date="2013" name="Nature">
        <title>Pan genome of the phytoplankton Emiliania underpins its global distribution.</title>
        <authorList>
            <person name="Read B.A."/>
            <person name="Kegel J."/>
            <person name="Klute M.J."/>
            <person name="Kuo A."/>
            <person name="Lefebvre S.C."/>
            <person name="Maumus F."/>
            <person name="Mayer C."/>
            <person name="Miller J."/>
            <person name="Monier A."/>
            <person name="Salamov A."/>
            <person name="Young J."/>
            <person name="Aguilar M."/>
            <person name="Claverie J.M."/>
            <person name="Frickenhaus S."/>
            <person name="Gonzalez K."/>
            <person name="Herman E.K."/>
            <person name="Lin Y.C."/>
            <person name="Napier J."/>
            <person name="Ogata H."/>
            <person name="Sarno A.F."/>
            <person name="Shmutz J."/>
            <person name="Schroeder D."/>
            <person name="de Vargas C."/>
            <person name="Verret F."/>
            <person name="von Dassow P."/>
            <person name="Valentin K."/>
            <person name="Van de Peer Y."/>
            <person name="Wheeler G."/>
            <person name="Dacks J.B."/>
            <person name="Delwiche C.F."/>
            <person name="Dyhrman S.T."/>
            <person name="Glockner G."/>
            <person name="John U."/>
            <person name="Richards T."/>
            <person name="Worden A.Z."/>
            <person name="Zhang X."/>
            <person name="Grigoriev I.V."/>
            <person name="Allen A.E."/>
            <person name="Bidle K."/>
            <person name="Borodovsky M."/>
            <person name="Bowler C."/>
            <person name="Brownlee C."/>
            <person name="Cock J.M."/>
            <person name="Elias M."/>
            <person name="Gladyshev V.N."/>
            <person name="Groth M."/>
            <person name="Guda C."/>
            <person name="Hadaegh A."/>
            <person name="Iglesias-Rodriguez M.D."/>
            <person name="Jenkins J."/>
            <person name="Jones B.M."/>
            <person name="Lawson T."/>
            <person name="Leese F."/>
            <person name="Lindquist E."/>
            <person name="Lobanov A."/>
            <person name="Lomsadze A."/>
            <person name="Malik S.B."/>
            <person name="Marsh M.E."/>
            <person name="Mackinder L."/>
            <person name="Mock T."/>
            <person name="Mueller-Roeber B."/>
            <person name="Pagarete A."/>
            <person name="Parker M."/>
            <person name="Probert I."/>
            <person name="Quesneville H."/>
            <person name="Raines C."/>
            <person name="Rensing S.A."/>
            <person name="Riano-Pachon D.M."/>
            <person name="Richier S."/>
            <person name="Rokitta S."/>
            <person name="Shiraiwa Y."/>
            <person name="Soanes D.M."/>
            <person name="van der Giezen M."/>
            <person name="Wahlund T.M."/>
            <person name="Williams B."/>
            <person name="Wilson W."/>
            <person name="Wolfe G."/>
            <person name="Wurch L.L."/>
        </authorList>
    </citation>
    <scope>NUCLEOTIDE SEQUENCE</scope>
</reference>
<dbReference type="OMA" id="ARENDQQ"/>
<organism evidence="3 4">
    <name type="scientific">Emiliania huxleyi (strain CCMP1516)</name>
    <dbReference type="NCBI Taxonomy" id="280463"/>
    <lineage>
        <taxon>Eukaryota</taxon>
        <taxon>Haptista</taxon>
        <taxon>Haptophyta</taxon>
        <taxon>Prymnesiophyceae</taxon>
        <taxon>Isochrysidales</taxon>
        <taxon>Noelaerhabdaceae</taxon>
        <taxon>Emiliania</taxon>
    </lineage>
</organism>